<gene>
    <name evidence="8" type="ORF">SP90_07570</name>
</gene>
<evidence type="ECO:0000256" key="4">
    <source>
        <dbReference type="ARBA" id="ARBA00060888"/>
    </source>
</evidence>
<dbReference type="RefSeq" id="WP_066854200.1">
    <property type="nucleotide sequence ID" value="NZ_JXMS01000010.1"/>
</dbReference>
<dbReference type="Pfam" id="PF13549">
    <property type="entry name" value="ATP-grasp_5"/>
    <property type="match status" value="1"/>
</dbReference>
<dbReference type="SUPFAM" id="SSF51735">
    <property type="entry name" value="NAD(P)-binding Rossmann-fold domains"/>
    <property type="match status" value="1"/>
</dbReference>
<dbReference type="Gene3D" id="3.40.630.30">
    <property type="match status" value="1"/>
</dbReference>
<feature type="domain" description="ATP-grasp" evidence="6">
    <location>
        <begin position="499"/>
        <end position="720"/>
    </location>
</feature>
<reference evidence="8 9" key="1">
    <citation type="submission" date="2015-01" db="EMBL/GenBank/DDBJ databases">
        <title>Desulfovibrio sp. JC271 draft genome sequence.</title>
        <authorList>
            <person name="Shivani Y."/>
            <person name="Subhash Y."/>
            <person name="Sasikala C."/>
            <person name="Ramana C.V."/>
        </authorList>
    </citation>
    <scope>NUCLEOTIDE SEQUENCE [LARGE SCALE GENOMIC DNA]</scope>
    <source>
        <strain evidence="8 9">JC271</strain>
    </source>
</reference>
<dbReference type="Gene3D" id="3.30.470.20">
    <property type="entry name" value="ATP-grasp fold, B domain"/>
    <property type="match status" value="1"/>
</dbReference>
<proteinExistence type="inferred from homology"/>
<name>A0A1B7XE48_9BACT</name>
<dbReference type="InterPro" id="IPR011761">
    <property type="entry name" value="ATP-grasp"/>
</dbReference>
<dbReference type="InterPro" id="IPR051538">
    <property type="entry name" value="Acyl-CoA_Synth/Transferase"/>
</dbReference>
<dbReference type="GO" id="GO:0016747">
    <property type="term" value="F:acyltransferase activity, transferring groups other than amino-acyl groups"/>
    <property type="evidence" value="ECO:0007669"/>
    <property type="project" value="InterPro"/>
</dbReference>
<dbReference type="SMART" id="SM00881">
    <property type="entry name" value="CoA_binding"/>
    <property type="match status" value="1"/>
</dbReference>
<comment type="caution">
    <text evidence="8">The sequence shown here is derived from an EMBL/GenBank/DDBJ whole genome shotgun (WGS) entry which is preliminary data.</text>
</comment>
<dbReference type="PROSITE" id="PS51186">
    <property type="entry name" value="GNAT"/>
    <property type="match status" value="1"/>
</dbReference>
<dbReference type="InterPro" id="IPR013815">
    <property type="entry name" value="ATP_grasp_subdomain_1"/>
</dbReference>
<organism evidence="8 9">
    <name type="scientific">Halodesulfovibrio spirochaetisodalis</name>
    <dbReference type="NCBI Taxonomy" id="1560234"/>
    <lineage>
        <taxon>Bacteria</taxon>
        <taxon>Pseudomonadati</taxon>
        <taxon>Thermodesulfobacteriota</taxon>
        <taxon>Desulfovibrionia</taxon>
        <taxon>Desulfovibrionales</taxon>
        <taxon>Desulfovibrionaceae</taxon>
        <taxon>Halodesulfovibrio</taxon>
    </lineage>
</organism>
<dbReference type="GO" id="GO:0016874">
    <property type="term" value="F:ligase activity"/>
    <property type="evidence" value="ECO:0007669"/>
    <property type="project" value="UniProtKB-KW"/>
</dbReference>
<dbReference type="InterPro" id="IPR032875">
    <property type="entry name" value="Succ_CoA_lig_flav_dom"/>
</dbReference>
<dbReference type="SUPFAM" id="SSF56059">
    <property type="entry name" value="Glutathione synthetase ATP-binding domain-like"/>
    <property type="match status" value="1"/>
</dbReference>
<dbReference type="PANTHER" id="PTHR43334:SF1">
    <property type="entry name" value="3-HYDROXYPROPIONATE--COA LIGASE [ADP-FORMING]"/>
    <property type="match status" value="1"/>
</dbReference>
<dbReference type="Gene3D" id="3.40.50.720">
    <property type="entry name" value="NAD(P)-binding Rossmann-like Domain"/>
    <property type="match status" value="1"/>
</dbReference>
<dbReference type="Gene3D" id="3.30.1490.20">
    <property type="entry name" value="ATP-grasp fold, A domain"/>
    <property type="match status" value="1"/>
</dbReference>
<dbReference type="SUPFAM" id="SSF55729">
    <property type="entry name" value="Acyl-CoA N-acyltransferases (Nat)"/>
    <property type="match status" value="1"/>
</dbReference>
<dbReference type="Pfam" id="PF13607">
    <property type="entry name" value="Succ_CoA_lig"/>
    <property type="match status" value="1"/>
</dbReference>
<dbReference type="FunFam" id="3.30.1490.20:FF:000020">
    <property type="entry name" value="Protein lysine acetyltransferase"/>
    <property type="match status" value="1"/>
</dbReference>
<dbReference type="PANTHER" id="PTHR43334">
    <property type="entry name" value="ACETATE--COA LIGASE [ADP-FORMING]"/>
    <property type="match status" value="1"/>
</dbReference>
<evidence type="ECO:0000313" key="9">
    <source>
        <dbReference type="Proteomes" id="UP000091979"/>
    </source>
</evidence>
<evidence type="ECO:0000256" key="2">
    <source>
        <dbReference type="ARBA" id="ARBA00022741"/>
    </source>
</evidence>
<dbReference type="STRING" id="1560234.SP90_07570"/>
<dbReference type="OrthoDB" id="9807426at2"/>
<dbReference type="InterPro" id="IPR000182">
    <property type="entry name" value="GNAT_dom"/>
</dbReference>
<keyword evidence="2 5" id="KW-0547">Nucleotide-binding</keyword>
<dbReference type="Pfam" id="PF00583">
    <property type="entry name" value="Acetyltransf_1"/>
    <property type="match status" value="1"/>
</dbReference>
<sequence length="910" mass="98934">MSHSTLKQMFQPTSVVIIGATEEAGTPACECMQNLLGGTFLGPVLPVVTGADSPDTIFGQPVYSAIDTLPITPDLAIVCVDADDVPFYIEELGKRGTQNAILFSSGFSRFSTKEATRKRERLFELARKFSVRLLGPNGLGFINPSLGINASLASSSFSTGKVAFITQSDSLFTSVLDWAVSKSIGFSHVISLGDMLDVGFSEVLDYLHRDMNTRAVLLYLESVANAREFMSAARALSRSKPVLVVKAGKSAAAEQAVAAHTGMILGADDVYEAAFKRAGMLRMDSIDSVFDTIQALAWSKPLKGNRLAIVTNGGAPAFIATDLLLQGGGELAELTEEACLHLDTALGSGWSYWNPLVIDAKADGDMYAAAIKPLLRDSSVDGILILHVPAAGVDSAAIADQVIKTCKRSKKVILTSWLGAGDAELARNSFFKAKIPSYFTPDSAVRTFLNLVQYRSNQIKLAEAPESRPDSTIDVLKSRSVVLQALEEKRQMLTVEESEAILGAYGIHCITTRSAESACEVAAIADEVGYPLAIKVISPDIFRKSQAGGVKLDIRNSTEAMAAAESILMNVAQYQPSARINGFAVQRMTRRQRGVELSVEVETDPQFGPVIRFGHGGSMASLLHDKQTELLPLNMSLAKELVATTRVSKQLMGSDTVAGVDIQAVYEMLVAISQMLIDIPEIFELEINPVQATVDGAFALDAAIRVAWTDVGGAEQLAICPYPAELEKVVTVGENLTVLLRPIRPEDEKAHWDFIEHLSPQDRRFRFFGNVGELPRSEMVKLTQIDYDREMAFIAQTIPEEGEEPLTVGSARAMISPDNATSEFAVVVRSDWKRKGLGRMLMSHLVEYLRSRNTLQITGEALGDNKNMVELARSLGFVVSKDFNDDTYHFTLDLREESEEGTAVENHQEE</sequence>
<evidence type="ECO:0000313" key="8">
    <source>
        <dbReference type="EMBL" id="OBQ52423.1"/>
    </source>
</evidence>
<dbReference type="InterPro" id="IPR036291">
    <property type="entry name" value="NAD(P)-bd_dom_sf"/>
</dbReference>
<dbReference type="InterPro" id="IPR016181">
    <property type="entry name" value="Acyl_CoA_acyltransferase"/>
</dbReference>
<dbReference type="PATRIC" id="fig|1560234.3.peg.334"/>
<keyword evidence="8" id="KW-0808">Transferase</keyword>
<dbReference type="SUPFAM" id="SSF52210">
    <property type="entry name" value="Succinyl-CoA synthetase domains"/>
    <property type="match status" value="2"/>
</dbReference>
<dbReference type="Proteomes" id="UP000091979">
    <property type="component" value="Unassembled WGS sequence"/>
</dbReference>
<evidence type="ECO:0000256" key="1">
    <source>
        <dbReference type="ARBA" id="ARBA00022598"/>
    </source>
</evidence>
<keyword evidence="9" id="KW-1185">Reference proteome</keyword>
<dbReference type="CDD" id="cd04301">
    <property type="entry name" value="NAT_SF"/>
    <property type="match status" value="1"/>
</dbReference>
<keyword evidence="3 5" id="KW-0067">ATP-binding</keyword>
<evidence type="ECO:0000259" key="6">
    <source>
        <dbReference type="PROSITE" id="PS50975"/>
    </source>
</evidence>
<accession>A0A1B7XE48</accession>
<dbReference type="InterPro" id="IPR003781">
    <property type="entry name" value="CoA-bd"/>
</dbReference>
<dbReference type="Gene3D" id="3.40.50.261">
    <property type="entry name" value="Succinyl-CoA synthetase domains"/>
    <property type="match status" value="2"/>
</dbReference>
<feature type="domain" description="N-acetyltransferase" evidence="7">
    <location>
        <begin position="738"/>
        <end position="899"/>
    </location>
</feature>
<keyword evidence="1" id="KW-0436">Ligase</keyword>
<evidence type="ECO:0000256" key="3">
    <source>
        <dbReference type="ARBA" id="ARBA00022840"/>
    </source>
</evidence>
<dbReference type="EMBL" id="JXMS01000010">
    <property type="protein sequence ID" value="OBQ52423.1"/>
    <property type="molecule type" value="Genomic_DNA"/>
</dbReference>
<dbReference type="AlphaFoldDB" id="A0A1B7XE48"/>
<protein>
    <submittedName>
        <fullName evidence="8">GCN5 family acetyltransferase</fullName>
    </submittedName>
</protein>
<dbReference type="Pfam" id="PF13380">
    <property type="entry name" value="CoA_binding_2"/>
    <property type="match status" value="1"/>
</dbReference>
<dbReference type="PROSITE" id="PS50975">
    <property type="entry name" value="ATP_GRASP"/>
    <property type="match status" value="1"/>
</dbReference>
<dbReference type="InterPro" id="IPR016102">
    <property type="entry name" value="Succinyl-CoA_synth-like"/>
</dbReference>
<evidence type="ECO:0000259" key="7">
    <source>
        <dbReference type="PROSITE" id="PS51186"/>
    </source>
</evidence>
<dbReference type="GO" id="GO:0046872">
    <property type="term" value="F:metal ion binding"/>
    <property type="evidence" value="ECO:0007669"/>
    <property type="project" value="InterPro"/>
</dbReference>
<comment type="similarity">
    <text evidence="4">In the N-terminal section; belongs to the acetate CoA ligase alpha subunit family.</text>
</comment>
<dbReference type="GO" id="GO:0005524">
    <property type="term" value="F:ATP binding"/>
    <property type="evidence" value="ECO:0007669"/>
    <property type="project" value="UniProtKB-UniRule"/>
</dbReference>
<evidence type="ECO:0000256" key="5">
    <source>
        <dbReference type="PROSITE-ProRule" id="PRU00409"/>
    </source>
</evidence>